<comment type="caution">
    <text evidence="3">The sequence shown here is derived from an EMBL/GenBank/DDBJ whole genome shotgun (WGS) entry which is preliminary data.</text>
</comment>
<evidence type="ECO:0000313" key="4">
    <source>
        <dbReference type="Proteomes" id="UP000617734"/>
    </source>
</evidence>
<evidence type="ECO:0000256" key="1">
    <source>
        <dbReference type="SAM" id="MobiDB-lite"/>
    </source>
</evidence>
<reference evidence="3" key="2">
    <citation type="submission" date="2020-09" db="EMBL/GenBank/DDBJ databases">
        <authorList>
            <person name="Sun Q."/>
            <person name="Ohkuma M."/>
        </authorList>
    </citation>
    <scope>NUCLEOTIDE SEQUENCE</scope>
    <source>
        <strain evidence="3">JCM 4646</strain>
    </source>
</reference>
<feature type="region of interest" description="Disordered" evidence="1">
    <location>
        <begin position="214"/>
        <end position="279"/>
    </location>
</feature>
<feature type="transmembrane region" description="Helical" evidence="2">
    <location>
        <begin position="91"/>
        <end position="110"/>
    </location>
</feature>
<gene>
    <name evidence="3" type="ORF">GCM10018781_34420</name>
</gene>
<reference evidence="3" key="1">
    <citation type="journal article" date="2014" name="Int. J. Syst. Evol. Microbiol.">
        <title>Complete genome sequence of Corynebacterium casei LMG S-19264T (=DSM 44701T), isolated from a smear-ripened cheese.</title>
        <authorList>
            <consortium name="US DOE Joint Genome Institute (JGI-PGF)"/>
            <person name="Walter F."/>
            <person name="Albersmeier A."/>
            <person name="Kalinowski J."/>
            <person name="Ruckert C."/>
        </authorList>
    </citation>
    <scope>NUCLEOTIDE SEQUENCE</scope>
    <source>
        <strain evidence="3">JCM 4646</strain>
    </source>
</reference>
<name>A0A919FUD3_9ACTN</name>
<feature type="transmembrane region" description="Helical" evidence="2">
    <location>
        <begin position="26"/>
        <end position="46"/>
    </location>
</feature>
<dbReference type="Proteomes" id="UP000617734">
    <property type="component" value="Unassembled WGS sequence"/>
</dbReference>
<keyword evidence="2" id="KW-0472">Membrane</keyword>
<proteinExistence type="predicted"/>
<protein>
    <submittedName>
        <fullName evidence="3">Uncharacterized protein</fullName>
    </submittedName>
</protein>
<keyword evidence="2" id="KW-1133">Transmembrane helix</keyword>
<evidence type="ECO:0000256" key="2">
    <source>
        <dbReference type="SAM" id="Phobius"/>
    </source>
</evidence>
<dbReference type="EMBL" id="BNBO01000017">
    <property type="protein sequence ID" value="GHH72106.1"/>
    <property type="molecule type" value="Genomic_DNA"/>
</dbReference>
<evidence type="ECO:0000313" key="3">
    <source>
        <dbReference type="EMBL" id="GHH72106.1"/>
    </source>
</evidence>
<sequence length="337" mass="35161">MSAHRVPTEVPTQAQIDRTSRTISGFTWLLTGAVVTVSMSTAAPFIDAHSPGWGTGPIMALGTDGCFILSLQSDGTLARYGVGGGRWPAAFRWVTGLATVWLNIGAAALTKDLVGVVVHLIPPLLLLLVAEAGPAYRRALAHLAHRPANEVEQTPVGPLREPVDTPLPTFPQQVPTPLTGAGWGQLPQSVSGVWKGPKQLSAGPVSTPAAHRVFTTPAGVPTPTAHPVPEPLLEPVQEPSETVSGGPVGTKVPAGEQAAPTDPNTPPTEVPTDDTEESEAVPAGIVRLGEAEAAAVIEECWREGVSQREAARRATRAPSLVGRIYKRLDAERVGATA</sequence>
<dbReference type="GeneID" id="95358430"/>
<accession>A0A919FUD3</accession>
<dbReference type="RefSeq" id="WP_229927512.1">
    <property type="nucleotide sequence ID" value="NZ_BNBO01000017.1"/>
</dbReference>
<feature type="transmembrane region" description="Helical" evidence="2">
    <location>
        <begin position="116"/>
        <end position="136"/>
    </location>
</feature>
<organism evidence="3 4">
    <name type="scientific">Kitasatospora indigofera</name>
    <dbReference type="NCBI Taxonomy" id="67307"/>
    <lineage>
        <taxon>Bacteria</taxon>
        <taxon>Bacillati</taxon>
        <taxon>Actinomycetota</taxon>
        <taxon>Actinomycetes</taxon>
        <taxon>Kitasatosporales</taxon>
        <taxon>Streptomycetaceae</taxon>
        <taxon>Kitasatospora</taxon>
    </lineage>
</organism>
<keyword evidence="4" id="KW-1185">Reference proteome</keyword>
<keyword evidence="2" id="KW-0812">Transmembrane</keyword>
<dbReference type="AlphaFoldDB" id="A0A919FUD3"/>